<protein>
    <submittedName>
        <fullName evidence="1">Uncharacterized protein</fullName>
    </submittedName>
</protein>
<reference evidence="1 2" key="2">
    <citation type="submission" date="2010-03" db="EMBL/GenBank/DDBJ databases">
        <authorList>
            <person name="Pajon A."/>
        </authorList>
    </citation>
    <scope>NUCLEOTIDE SEQUENCE [LARGE SCALE GENOMIC DNA]</scope>
    <source>
        <strain evidence="1 2">V10Sc8a</strain>
    </source>
</reference>
<dbReference type="KEGG" id="esr:ES1_05780"/>
<dbReference type="Proteomes" id="UP000007050">
    <property type="component" value="Chromosome"/>
</dbReference>
<accession>D4MIW6</accession>
<sequence length="73" mass="8583">MSIYTRELFAILLFSHVALNPEPLKAQYHSHYIKHYSFFKFTAGSKDASQQSHNHSLYKKSAVFWTTDIDIKF</sequence>
<dbReference type="AlphaFoldDB" id="D4MIW6"/>
<name>D4MIW6_9FIRM</name>
<gene>
    <name evidence="1" type="ORF">ES1_05780</name>
</gene>
<evidence type="ECO:0000313" key="2">
    <source>
        <dbReference type="Proteomes" id="UP000007050"/>
    </source>
</evidence>
<dbReference type="BioCyc" id="ESIR717961:G136L-465-MONOMER"/>
<proteinExistence type="predicted"/>
<dbReference type="EMBL" id="FP929059">
    <property type="protein sequence ID" value="CBL33699.1"/>
    <property type="molecule type" value="Genomic_DNA"/>
</dbReference>
<dbReference type="HOGENOM" id="CLU_2699210_0_0_9"/>
<organism evidence="1 2">
    <name type="scientific">[Eubacterium] siraeum V10Sc8a</name>
    <dbReference type="NCBI Taxonomy" id="717961"/>
    <lineage>
        <taxon>Bacteria</taxon>
        <taxon>Bacillati</taxon>
        <taxon>Bacillota</taxon>
        <taxon>Clostridia</taxon>
        <taxon>Eubacteriales</taxon>
        <taxon>Oscillospiraceae</taxon>
        <taxon>Oscillospiraceae incertae sedis</taxon>
    </lineage>
</organism>
<reference evidence="1 2" key="1">
    <citation type="submission" date="2010-03" db="EMBL/GenBank/DDBJ databases">
        <title>The genome sequence of Eubacterium siraeum V10Sc8a.</title>
        <authorList>
            <consortium name="metaHIT consortium -- http://www.metahit.eu/"/>
            <person name="Pajon A."/>
            <person name="Turner K."/>
            <person name="Parkhill J."/>
            <person name="Duncan S."/>
            <person name="Flint H."/>
        </authorList>
    </citation>
    <scope>NUCLEOTIDE SEQUENCE [LARGE SCALE GENOMIC DNA]</scope>
    <source>
        <strain evidence="1 2">V10Sc8a</strain>
    </source>
</reference>
<evidence type="ECO:0000313" key="1">
    <source>
        <dbReference type="EMBL" id="CBL33699.1"/>
    </source>
</evidence>